<reference evidence="6" key="1">
    <citation type="submission" date="2017-09" db="EMBL/GenBank/DDBJ databases">
        <authorList>
            <person name="Varghese N."/>
            <person name="Submissions S."/>
        </authorList>
    </citation>
    <scope>NUCLEOTIDE SEQUENCE [LARGE SCALE GENOMIC DNA]</scope>
    <source>
        <strain evidence="6">DSM 29961</strain>
    </source>
</reference>
<dbReference type="Gene3D" id="1.10.10.60">
    <property type="entry name" value="Homeodomain-like"/>
    <property type="match status" value="1"/>
</dbReference>
<evidence type="ECO:0000256" key="1">
    <source>
        <dbReference type="ARBA" id="ARBA00023015"/>
    </source>
</evidence>
<dbReference type="InterPro" id="IPR050204">
    <property type="entry name" value="AraC_XylS_family_regulators"/>
</dbReference>
<keyword evidence="6" id="KW-1185">Reference proteome</keyword>
<name>A0A286G4J8_9BACT</name>
<evidence type="ECO:0000313" key="6">
    <source>
        <dbReference type="Proteomes" id="UP000219452"/>
    </source>
</evidence>
<dbReference type="OrthoDB" id="966180at2"/>
<evidence type="ECO:0000313" key="5">
    <source>
        <dbReference type="EMBL" id="SOD90412.1"/>
    </source>
</evidence>
<evidence type="ECO:0000259" key="4">
    <source>
        <dbReference type="PROSITE" id="PS01124"/>
    </source>
</evidence>
<dbReference type="GO" id="GO:0003700">
    <property type="term" value="F:DNA-binding transcription factor activity"/>
    <property type="evidence" value="ECO:0007669"/>
    <property type="project" value="InterPro"/>
</dbReference>
<dbReference type="SUPFAM" id="SSF46689">
    <property type="entry name" value="Homeodomain-like"/>
    <property type="match status" value="1"/>
</dbReference>
<keyword evidence="3" id="KW-0804">Transcription</keyword>
<dbReference type="InterPro" id="IPR018062">
    <property type="entry name" value="HTH_AraC-typ_CS"/>
</dbReference>
<dbReference type="GO" id="GO:0043565">
    <property type="term" value="F:sequence-specific DNA binding"/>
    <property type="evidence" value="ECO:0007669"/>
    <property type="project" value="InterPro"/>
</dbReference>
<dbReference type="InterPro" id="IPR018060">
    <property type="entry name" value="HTH_AraC"/>
</dbReference>
<dbReference type="InterPro" id="IPR009057">
    <property type="entry name" value="Homeodomain-like_sf"/>
</dbReference>
<dbReference type="PANTHER" id="PTHR46796:SF13">
    <property type="entry name" value="HTH-TYPE TRANSCRIPTIONAL ACTIVATOR RHAS"/>
    <property type="match status" value="1"/>
</dbReference>
<feature type="domain" description="HTH araC/xylS-type" evidence="4">
    <location>
        <begin position="33"/>
        <end position="133"/>
    </location>
</feature>
<evidence type="ECO:0000256" key="3">
    <source>
        <dbReference type="ARBA" id="ARBA00023163"/>
    </source>
</evidence>
<keyword evidence="1" id="KW-0805">Transcription regulation</keyword>
<dbReference type="EMBL" id="OCNH01000002">
    <property type="protein sequence ID" value="SOD90412.1"/>
    <property type="molecule type" value="Genomic_DNA"/>
</dbReference>
<keyword evidence="2" id="KW-0238">DNA-binding</keyword>
<evidence type="ECO:0000256" key="2">
    <source>
        <dbReference type="ARBA" id="ARBA00023125"/>
    </source>
</evidence>
<proteinExistence type="predicted"/>
<sequence length="135" mass="15757">MTSLHHTDIPSGKRNNWLAVSTKLHRNQSAFIDQIYCLLDKYLDHSVAVVNVDWLAVQLGMPRRTLYRRVKSHIQLTPVELIRQCRLRKVVELLRAGHTITETAYRTGFSSPSHLTTVFRQYYQQTPTEYMATRT</sequence>
<dbReference type="Pfam" id="PF12833">
    <property type="entry name" value="HTH_18"/>
    <property type="match status" value="1"/>
</dbReference>
<dbReference type="PROSITE" id="PS01124">
    <property type="entry name" value="HTH_ARAC_FAMILY_2"/>
    <property type="match status" value="1"/>
</dbReference>
<accession>A0A286G4J8</accession>
<organism evidence="5 6">
    <name type="scientific">Spirosoma fluviale</name>
    <dbReference type="NCBI Taxonomy" id="1597977"/>
    <lineage>
        <taxon>Bacteria</taxon>
        <taxon>Pseudomonadati</taxon>
        <taxon>Bacteroidota</taxon>
        <taxon>Cytophagia</taxon>
        <taxon>Cytophagales</taxon>
        <taxon>Cytophagaceae</taxon>
        <taxon>Spirosoma</taxon>
    </lineage>
</organism>
<dbReference type="Proteomes" id="UP000219452">
    <property type="component" value="Unassembled WGS sequence"/>
</dbReference>
<dbReference type="AlphaFoldDB" id="A0A286G4J8"/>
<dbReference type="SMART" id="SM00342">
    <property type="entry name" value="HTH_ARAC"/>
    <property type="match status" value="1"/>
</dbReference>
<dbReference type="PANTHER" id="PTHR46796">
    <property type="entry name" value="HTH-TYPE TRANSCRIPTIONAL ACTIVATOR RHAS-RELATED"/>
    <property type="match status" value="1"/>
</dbReference>
<protein>
    <submittedName>
        <fullName evidence="5">Helix-turn-helix domain-containing protein</fullName>
    </submittedName>
</protein>
<dbReference type="PROSITE" id="PS00041">
    <property type="entry name" value="HTH_ARAC_FAMILY_1"/>
    <property type="match status" value="1"/>
</dbReference>
<gene>
    <name evidence="5" type="ORF">SAMN06269250_3412</name>
</gene>